<evidence type="ECO:0000313" key="2">
    <source>
        <dbReference type="Proteomes" id="UP000465846"/>
    </source>
</evidence>
<evidence type="ECO:0000313" key="1">
    <source>
        <dbReference type="EMBL" id="QIB75321.1"/>
    </source>
</evidence>
<sequence>MTQATLGREDCTVYVYECPRCGDRCWDSENLEEREGSAWYFCDCSPRDDEEFVMQLAGEFSFNRFTDMEEDLIRREYEAVGAPRQALG</sequence>
<dbReference type="RefSeq" id="WP_163487101.1">
    <property type="nucleotide sequence ID" value="NZ_CP048739.1"/>
</dbReference>
<name>A0A6C0ULT3_9EURY</name>
<proteinExistence type="predicted"/>
<dbReference type="EMBL" id="CP048739">
    <property type="protein sequence ID" value="QIB75321.1"/>
    <property type="molecule type" value="Genomic_DNA"/>
</dbReference>
<gene>
    <name evidence="1" type="ORF">G3I44_14110</name>
</gene>
<dbReference type="GeneID" id="44080557"/>
<organism evidence="1 2">
    <name type="scientific">Halogeometricum borinquense</name>
    <dbReference type="NCBI Taxonomy" id="60847"/>
    <lineage>
        <taxon>Archaea</taxon>
        <taxon>Methanobacteriati</taxon>
        <taxon>Methanobacteriota</taxon>
        <taxon>Stenosarchaea group</taxon>
        <taxon>Halobacteria</taxon>
        <taxon>Halobacteriales</taxon>
        <taxon>Haloferacaceae</taxon>
        <taxon>Halogeometricum</taxon>
    </lineage>
</organism>
<dbReference type="AlphaFoldDB" id="A0A6C0ULT3"/>
<dbReference type="Proteomes" id="UP000465846">
    <property type="component" value="Chromosome"/>
</dbReference>
<protein>
    <submittedName>
        <fullName evidence="1">Uncharacterized protein</fullName>
    </submittedName>
</protein>
<reference evidence="1 2" key="1">
    <citation type="submission" date="2020-02" db="EMBL/GenBank/DDBJ databases">
        <title>Whole genome sequence of Halogeometricum borinquense strain wsp4.</title>
        <authorList>
            <person name="Verma D.K."/>
            <person name="Gopal K."/>
            <person name="Prasad E.S."/>
        </authorList>
    </citation>
    <scope>NUCLEOTIDE SEQUENCE [LARGE SCALE GENOMIC DNA]</scope>
    <source>
        <strain evidence="2">wsp4</strain>
    </source>
</reference>
<accession>A0A6C0ULT3</accession>